<dbReference type="SUPFAM" id="SSF46934">
    <property type="entry name" value="UBA-like"/>
    <property type="match status" value="1"/>
</dbReference>
<dbReference type="Proteomes" id="UP001497516">
    <property type="component" value="Chromosome 1"/>
</dbReference>
<proteinExistence type="predicted"/>
<evidence type="ECO:0000313" key="2">
    <source>
        <dbReference type="EMBL" id="CAL1354809.1"/>
    </source>
</evidence>
<dbReference type="PANTHER" id="PTHR31245:SF20">
    <property type="entry name" value="F18B13.13 PROTEIN"/>
    <property type="match status" value="1"/>
</dbReference>
<reference evidence="2 3" key="1">
    <citation type="submission" date="2024-04" db="EMBL/GenBank/DDBJ databases">
        <authorList>
            <person name="Fracassetti M."/>
        </authorList>
    </citation>
    <scope>NUCLEOTIDE SEQUENCE [LARGE SCALE GENOMIC DNA]</scope>
</reference>
<keyword evidence="3" id="KW-1185">Reference proteome</keyword>
<dbReference type="EMBL" id="OZ034813">
    <property type="protein sequence ID" value="CAL1354809.1"/>
    <property type="molecule type" value="Genomic_DNA"/>
</dbReference>
<organism evidence="2 3">
    <name type="scientific">Linum trigynum</name>
    <dbReference type="NCBI Taxonomy" id="586398"/>
    <lineage>
        <taxon>Eukaryota</taxon>
        <taxon>Viridiplantae</taxon>
        <taxon>Streptophyta</taxon>
        <taxon>Embryophyta</taxon>
        <taxon>Tracheophyta</taxon>
        <taxon>Spermatophyta</taxon>
        <taxon>Magnoliopsida</taxon>
        <taxon>eudicotyledons</taxon>
        <taxon>Gunneridae</taxon>
        <taxon>Pentapetalae</taxon>
        <taxon>rosids</taxon>
        <taxon>fabids</taxon>
        <taxon>Malpighiales</taxon>
        <taxon>Linaceae</taxon>
        <taxon>Linum</taxon>
    </lineage>
</organism>
<accession>A0AAV2CFN9</accession>
<evidence type="ECO:0000313" key="3">
    <source>
        <dbReference type="Proteomes" id="UP001497516"/>
    </source>
</evidence>
<name>A0AAV2CFN9_9ROSI</name>
<dbReference type="PANTHER" id="PTHR31245">
    <property type="entry name" value="UBIQUITIN SYSTEM COMPONENT CUE PROTEIN"/>
    <property type="match status" value="1"/>
</dbReference>
<protein>
    <recommendedName>
        <fullName evidence="1">CUE domain-containing protein</fullName>
    </recommendedName>
</protein>
<dbReference type="CDD" id="cd14279">
    <property type="entry name" value="CUE"/>
    <property type="match status" value="1"/>
</dbReference>
<sequence>MASAAVCSSRIRGTKRLHLFDDEYNSDFPSLYPSSITKKRQLAPPGLERLLARFPNMEVVILKLALEECGGNIDVVIHRLCHLFLEEAPITKPDPAVKISGNPPTLWVELLVEEMAKGTSMDDAKSRADKVLEL</sequence>
<gene>
    <name evidence="2" type="ORF">LTRI10_LOCUS2597</name>
</gene>
<dbReference type="AlphaFoldDB" id="A0AAV2CFN9"/>
<dbReference type="InterPro" id="IPR003892">
    <property type="entry name" value="CUE"/>
</dbReference>
<evidence type="ECO:0000259" key="1">
    <source>
        <dbReference type="Pfam" id="PF02845"/>
    </source>
</evidence>
<dbReference type="Pfam" id="PF02845">
    <property type="entry name" value="CUE"/>
    <property type="match status" value="1"/>
</dbReference>
<dbReference type="InterPro" id="IPR009060">
    <property type="entry name" value="UBA-like_sf"/>
</dbReference>
<feature type="domain" description="CUE" evidence="1">
    <location>
        <begin position="47"/>
        <end position="80"/>
    </location>
</feature>
<dbReference type="GO" id="GO:0043130">
    <property type="term" value="F:ubiquitin binding"/>
    <property type="evidence" value="ECO:0007669"/>
    <property type="project" value="InterPro"/>
</dbReference>